<keyword evidence="3" id="KW-1185">Reference proteome</keyword>
<reference evidence="2" key="2">
    <citation type="submission" date="2020-05" db="UniProtKB">
        <authorList>
            <consortium name="EnsemblMetazoa"/>
        </authorList>
    </citation>
    <scope>IDENTIFICATION</scope>
    <source>
        <strain evidence="2">FAR1</strain>
    </source>
</reference>
<evidence type="ECO:0000256" key="1">
    <source>
        <dbReference type="SAM" id="MobiDB-lite"/>
    </source>
</evidence>
<feature type="compositionally biased region" description="Low complexity" evidence="1">
    <location>
        <begin position="175"/>
        <end position="192"/>
    </location>
</feature>
<feature type="region of interest" description="Disordered" evidence="1">
    <location>
        <begin position="175"/>
        <end position="195"/>
    </location>
</feature>
<protein>
    <submittedName>
        <fullName evidence="2">Uncharacterized protein</fullName>
    </submittedName>
</protein>
<dbReference type="Proteomes" id="UP000075886">
    <property type="component" value="Unassembled WGS sequence"/>
</dbReference>
<proteinExistence type="predicted"/>
<sequence>MGTFVATPPTADVDVEAPSLRFISPMAEDSSFMSVLVDGGGFWALPVSSRSPATPFLGIVTRSRLMRRMLPAVLIVTIARCGGGGCPNNLFDTVYQLRMIQVGVASPGVSLSIPADGSASIAGSAVDAAQLFNTDMLLVKSSSPCSDMIGGGSEAEEVRCFEWRSCCSTSLVAVSDASSSGSTPPPGTIHSSGLRDEVTNSTCNMKAKRLQEPSKGELAQVEENGTNATLAHGIHRAHLLLACQHHTSDGCCLGGGGCFVASAQMPDAADTLLWCTRCSFGSVSLPDVFFCAAVWSHFLLTNPSTTNTTSNRVQTIVSLR</sequence>
<dbReference type="VEuPathDB" id="VectorBase:AFAF000054"/>
<evidence type="ECO:0000313" key="2">
    <source>
        <dbReference type="EnsemblMetazoa" id="AFAF000054-PA"/>
    </source>
</evidence>
<name>A0A182PZF7_9DIPT</name>
<dbReference type="EMBL" id="AXCN02000660">
    <property type="status" value="NOT_ANNOTATED_CDS"/>
    <property type="molecule type" value="Genomic_DNA"/>
</dbReference>
<organism evidence="2 3">
    <name type="scientific">Anopheles farauti</name>
    <dbReference type="NCBI Taxonomy" id="69004"/>
    <lineage>
        <taxon>Eukaryota</taxon>
        <taxon>Metazoa</taxon>
        <taxon>Ecdysozoa</taxon>
        <taxon>Arthropoda</taxon>
        <taxon>Hexapoda</taxon>
        <taxon>Insecta</taxon>
        <taxon>Pterygota</taxon>
        <taxon>Neoptera</taxon>
        <taxon>Endopterygota</taxon>
        <taxon>Diptera</taxon>
        <taxon>Nematocera</taxon>
        <taxon>Culicoidea</taxon>
        <taxon>Culicidae</taxon>
        <taxon>Anophelinae</taxon>
        <taxon>Anopheles</taxon>
    </lineage>
</organism>
<reference evidence="3" key="1">
    <citation type="submission" date="2014-01" db="EMBL/GenBank/DDBJ databases">
        <title>The Genome Sequence of Anopheles farauti FAR1 (V2).</title>
        <authorList>
            <consortium name="The Broad Institute Genomics Platform"/>
            <person name="Neafsey D.E."/>
            <person name="Besansky N."/>
            <person name="Howell P."/>
            <person name="Walton C."/>
            <person name="Young S.K."/>
            <person name="Zeng Q."/>
            <person name="Gargeya S."/>
            <person name="Fitzgerald M."/>
            <person name="Haas B."/>
            <person name="Abouelleil A."/>
            <person name="Allen A.W."/>
            <person name="Alvarado L."/>
            <person name="Arachchi H.M."/>
            <person name="Berlin A.M."/>
            <person name="Chapman S.B."/>
            <person name="Gainer-Dewar J."/>
            <person name="Goldberg J."/>
            <person name="Griggs A."/>
            <person name="Gujja S."/>
            <person name="Hansen M."/>
            <person name="Howarth C."/>
            <person name="Imamovic A."/>
            <person name="Ireland A."/>
            <person name="Larimer J."/>
            <person name="McCowan C."/>
            <person name="Murphy C."/>
            <person name="Pearson M."/>
            <person name="Poon T.W."/>
            <person name="Priest M."/>
            <person name="Roberts A."/>
            <person name="Saif S."/>
            <person name="Shea T."/>
            <person name="Sisk P."/>
            <person name="Sykes S."/>
            <person name="Wortman J."/>
            <person name="Nusbaum C."/>
            <person name="Birren B."/>
        </authorList>
    </citation>
    <scope>NUCLEOTIDE SEQUENCE [LARGE SCALE GENOMIC DNA]</scope>
    <source>
        <strain evidence="3">FAR1</strain>
    </source>
</reference>
<dbReference type="AlphaFoldDB" id="A0A182PZF7"/>
<dbReference type="EnsemblMetazoa" id="AFAF000054-RA">
    <property type="protein sequence ID" value="AFAF000054-PA"/>
    <property type="gene ID" value="AFAF000054"/>
</dbReference>
<evidence type="ECO:0000313" key="3">
    <source>
        <dbReference type="Proteomes" id="UP000075886"/>
    </source>
</evidence>
<accession>A0A182PZF7</accession>